<keyword evidence="2" id="KW-1185">Reference proteome</keyword>
<evidence type="ECO:0000313" key="2">
    <source>
        <dbReference type="Proteomes" id="UP000824533"/>
    </source>
</evidence>
<reference evidence="1 2" key="1">
    <citation type="journal article" date="2021" name="Front. Genet.">
        <title>Chromosome-Level Genome Assembly Reveals Significant Gene Expansion in the Toll and IMD Signaling Pathways of Dendrolimus kikuchii.</title>
        <authorList>
            <person name="Zhou J."/>
            <person name="Wu P."/>
            <person name="Xiong Z."/>
            <person name="Liu N."/>
            <person name="Zhao N."/>
            <person name="Ji M."/>
            <person name="Qiu Y."/>
            <person name="Yang B."/>
        </authorList>
    </citation>
    <scope>NUCLEOTIDE SEQUENCE [LARGE SCALE GENOMIC DNA]</scope>
    <source>
        <strain evidence="1">Ann1</strain>
    </source>
</reference>
<organism evidence="1 2">
    <name type="scientific">Dendrolimus kikuchii</name>
    <dbReference type="NCBI Taxonomy" id="765133"/>
    <lineage>
        <taxon>Eukaryota</taxon>
        <taxon>Metazoa</taxon>
        <taxon>Ecdysozoa</taxon>
        <taxon>Arthropoda</taxon>
        <taxon>Hexapoda</taxon>
        <taxon>Insecta</taxon>
        <taxon>Pterygota</taxon>
        <taxon>Neoptera</taxon>
        <taxon>Endopterygota</taxon>
        <taxon>Lepidoptera</taxon>
        <taxon>Glossata</taxon>
        <taxon>Ditrysia</taxon>
        <taxon>Bombycoidea</taxon>
        <taxon>Lasiocampidae</taxon>
        <taxon>Dendrolimus</taxon>
    </lineage>
</organism>
<dbReference type="Proteomes" id="UP000824533">
    <property type="component" value="Linkage Group LG10"/>
</dbReference>
<sequence>MSEIFHKSCYTSRSSGYKYRTLSTNTGDKRKRDCKEDTTFDKKFKELKKEIVSRVDKQVNETRAARELIQEKFNKIDSKINSMLDLKQSVMSLREDLTTAENNLANLINRVYKLELTANCIEGMSLKSSSFRSSTTPILEEKEIFSSNI</sequence>
<comment type="caution">
    <text evidence="1">The sequence shown here is derived from an EMBL/GenBank/DDBJ whole genome shotgun (WGS) entry which is preliminary data.</text>
</comment>
<protein>
    <submittedName>
        <fullName evidence="1">Uncharacterized protein</fullName>
    </submittedName>
</protein>
<proteinExistence type="predicted"/>
<evidence type="ECO:0000313" key="1">
    <source>
        <dbReference type="EMBL" id="KAJ0178196.1"/>
    </source>
</evidence>
<gene>
    <name evidence="1" type="ORF">K1T71_006019</name>
</gene>
<accession>A0ACC1D2X6</accession>
<name>A0ACC1D2X6_9NEOP</name>
<dbReference type="EMBL" id="CM034396">
    <property type="protein sequence ID" value="KAJ0178196.1"/>
    <property type="molecule type" value="Genomic_DNA"/>
</dbReference>